<dbReference type="RefSeq" id="WP_020441642.1">
    <property type="nucleotide sequence ID" value="NC_021663.1"/>
</dbReference>
<evidence type="ECO:0000256" key="5">
    <source>
        <dbReference type="ARBA" id="ARBA00022827"/>
    </source>
</evidence>
<evidence type="ECO:0000256" key="7">
    <source>
        <dbReference type="ARBA" id="ARBA00023004"/>
    </source>
</evidence>
<dbReference type="Gene3D" id="2.40.30.10">
    <property type="entry name" value="Translation factors"/>
    <property type="match status" value="1"/>
</dbReference>
<dbReference type="SUPFAM" id="SSF63380">
    <property type="entry name" value="Riboflavin synthase domain-like"/>
    <property type="match status" value="1"/>
</dbReference>
<evidence type="ECO:0000256" key="6">
    <source>
        <dbReference type="ARBA" id="ARBA00023002"/>
    </source>
</evidence>
<dbReference type="Pfam" id="PF00175">
    <property type="entry name" value="NAD_binding_1"/>
    <property type="match status" value="1"/>
</dbReference>
<dbReference type="SUPFAM" id="SSF52343">
    <property type="entry name" value="Ferredoxin reductase-like, C-terminal NADP-linked domain"/>
    <property type="match status" value="1"/>
</dbReference>
<dbReference type="PANTHER" id="PTHR47354:SF6">
    <property type="entry name" value="NADH OXIDOREDUCTASE HCR"/>
    <property type="match status" value="1"/>
</dbReference>
<dbReference type="EMBL" id="CP003696">
    <property type="protein sequence ID" value="AGP31282.1"/>
    <property type="molecule type" value="Genomic_DNA"/>
</dbReference>
<dbReference type="SUPFAM" id="SSF54292">
    <property type="entry name" value="2Fe-2S ferredoxin-like"/>
    <property type="match status" value="1"/>
</dbReference>
<dbReference type="InterPro" id="IPR001041">
    <property type="entry name" value="2Fe-2S_ferredoxin-type"/>
</dbReference>
<dbReference type="InterPro" id="IPR006058">
    <property type="entry name" value="2Fe2S_fd_BS"/>
</dbReference>
<feature type="domain" description="FAD-binding FR-type" evidence="11">
    <location>
        <begin position="64"/>
        <end position="175"/>
    </location>
</feature>
<dbReference type="PROSITE" id="PS00197">
    <property type="entry name" value="2FE2S_FER_1"/>
    <property type="match status" value="1"/>
</dbReference>
<dbReference type="InterPro" id="IPR001433">
    <property type="entry name" value="OxRdtase_FAD/NAD-bd"/>
</dbReference>
<keyword evidence="13" id="KW-1185">Reference proteome</keyword>
<evidence type="ECO:0000259" key="11">
    <source>
        <dbReference type="PROSITE" id="PS51384"/>
    </source>
</evidence>
<evidence type="ECO:0008006" key="14">
    <source>
        <dbReference type="Google" id="ProtNLM"/>
    </source>
</evidence>
<evidence type="ECO:0000256" key="2">
    <source>
        <dbReference type="ARBA" id="ARBA00022630"/>
    </source>
</evidence>
<accession>S4XDQ3</accession>
<dbReference type="InterPro" id="IPR012675">
    <property type="entry name" value="Beta-grasp_dom_sf"/>
</dbReference>
<evidence type="ECO:0000256" key="8">
    <source>
        <dbReference type="ARBA" id="ARBA00023014"/>
    </source>
</evidence>
<dbReference type="InterPro" id="IPR017927">
    <property type="entry name" value="FAD-bd_FR_type"/>
</dbReference>
<evidence type="ECO:0000256" key="9">
    <source>
        <dbReference type="SAM" id="MobiDB-lite"/>
    </source>
</evidence>
<gene>
    <name evidence="12" type="ORF">A606_08185</name>
</gene>
<dbReference type="HOGENOM" id="CLU_003827_14_3_11"/>
<dbReference type="eggNOG" id="COG1018">
    <property type="taxonomic scope" value="Bacteria"/>
</dbReference>
<evidence type="ECO:0000313" key="12">
    <source>
        <dbReference type="EMBL" id="AGP31282.1"/>
    </source>
</evidence>
<dbReference type="Pfam" id="PF00970">
    <property type="entry name" value="FAD_binding_6"/>
    <property type="match status" value="1"/>
</dbReference>
<dbReference type="InterPro" id="IPR008333">
    <property type="entry name" value="Cbr1-like_FAD-bd_dom"/>
</dbReference>
<dbReference type="Proteomes" id="UP000014809">
    <property type="component" value="Chromosome"/>
</dbReference>
<dbReference type="AlphaFoldDB" id="S4XDQ3"/>
<dbReference type="InterPro" id="IPR039261">
    <property type="entry name" value="FNR_nucleotide-bd"/>
</dbReference>
<dbReference type="Gene3D" id="3.40.50.80">
    <property type="entry name" value="Nucleotide-binding domain of ferredoxin-NADP reductase (FNR) module"/>
    <property type="match status" value="1"/>
</dbReference>
<dbReference type="GO" id="GO:0016491">
    <property type="term" value="F:oxidoreductase activity"/>
    <property type="evidence" value="ECO:0007669"/>
    <property type="project" value="UniProtKB-KW"/>
</dbReference>
<dbReference type="PATRIC" id="fig|1200352.3.peg.1665"/>
<evidence type="ECO:0000259" key="10">
    <source>
        <dbReference type="PROSITE" id="PS51085"/>
    </source>
</evidence>
<dbReference type="Gene3D" id="3.10.20.30">
    <property type="match status" value="1"/>
</dbReference>
<evidence type="ECO:0000313" key="13">
    <source>
        <dbReference type="Proteomes" id="UP000014809"/>
    </source>
</evidence>
<dbReference type="PROSITE" id="PS51085">
    <property type="entry name" value="2FE2S_FER_2"/>
    <property type="match status" value="1"/>
</dbReference>
<sequence>MSSVIVEQFTPPAGPPTMLGTTPLPRRRLDATGLVMPWAADAATGTRAEILARDFAGIAPPAAPEEFTVEVTGIRDETPAMFTLVLRRTDGHPFTHRAGQFVRLGVPVDGPDHEPVDRCYSVSSSPVLSVYGDPSTFTVCVKKVPGGRVSTWIHDELTIGTVLEAQGPLGSFHLPDVDRRARYLLLAAGAGITPVLSMVRTLAALPGPVNAVVVYHCRRPGDFAFADELLDLAARTPGLTVQLSLGSGTPTDAPDWNFATGRLCADTLSTLVEDACGRRVFACGPPGYLSVAREVAAAVGVPRNAFREESFNDATTSVDVSPTEPVDTGLTVPPMPTVPDGAAPVTATGTTTVTFRRSGVTVDVPDGDTLLDAGRRAGVPLRSNCGNGVCGSCAVQKLTGSVHMTHNGGLRQREVDAGKILLCCSRPDGLSPTLELDC</sequence>
<keyword evidence="6" id="KW-0560">Oxidoreductase</keyword>
<dbReference type="PRINTS" id="PR00371">
    <property type="entry name" value="FPNCR"/>
</dbReference>
<dbReference type="Pfam" id="PF00111">
    <property type="entry name" value="Fer2"/>
    <property type="match status" value="1"/>
</dbReference>
<dbReference type="PROSITE" id="PS51384">
    <property type="entry name" value="FAD_FR"/>
    <property type="match status" value="1"/>
</dbReference>
<dbReference type="GO" id="GO:0046872">
    <property type="term" value="F:metal ion binding"/>
    <property type="evidence" value="ECO:0007669"/>
    <property type="project" value="UniProtKB-KW"/>
</dbReference>
<proteinExistence type="predicted"/>
<dbReference type="InterPro" id="IPR036010">
    <property type="entry name" value="2Fe-2S_ferredoxin-like_sf"/>
</dbReference>
<dbReference type="PRINTS" id="PR00406">
    <property type="entry name" value="CYTB5RDTASE"/>
</dbReference>
<dbReference type="PANTHER" id="PTHR47354">
    <property type="entry name" value="NADH OXIDOREDUCTASE HCR"/>
    <property type="match status" value="1"/>
</dbReference>
<dbReference type="CDD" id="cd00207">
    <property type="entry name" value="fer2"/>
    <property type="match status" value="1"/>
</dbReference>
<dbReference type="OrthoDB" id="9796486at2"/>
<keyword evidence="8" id="KW-0411">Iron-sulfur</keyword>
<organism evidence="12 13">
    <name type="scientific">Corynebacterium terpenotabidum Y-11</name>
    <dbReference type="NCBI Taxonomy" id="1200352"/>
    <lineage>
        <taxon>Bacteria</taxon>
        <taxon>Bacillati</taxon>
        <taxon>Actinomycetota</taxon>
        <taxon>Actinomycetes</taxon>
        <taxon>Mycobacteriales</taxon>
        <taxon>Corynebacteriaceae</taxon>
        <taxon>Corynebacterium</taxon>
    </lineage>
</organism>
<reference evidence="12 13" key="1">
    <citation type="submission" date="2012-06" db="EMBL/GenBank/DDBJ databases">
        <title>Complete genome sequence of Corynebacterium terpenotabidum Y-11 (=DSM 44721).</title>
        <authorList>
            <person name="Ruckert C."/>
            <person name="Albersmeier A."/>
            <person name="Al-Dilaimi A."/>
            <person name="Szczepanowski R."/>
            <person name="Kalinowski J."/>
        </authorList>
    </citation>
    <scope>NUCLEOTIDE SEQUENCE [LARGE SCALE GENOMIC DNA]</scope>
    <source>
        <strain evidence="12 13">Y-11</strain>
    </source>
</reference>
<evidence type="ECO:0000256" key="1">
    <source>
        <dbReference type="ARBA" id="ARBA00001974"/>
    </source>
</evidence>
<feature type="domain" description="2Fe-2S ferredoxin-type" evidence="10">
    <location>
        <begin position="351"/>
        <end position="438"/>
    </location>
</feature>
<dbReference type="InterPro" id="IPR001709">
    <property type="entry name" value="Flavoprot_Pyr_Nucl_cyt_Rdtase"/>
</dbReference>
<name>S4XDQ3_9CORY</name>
<comment type="cofactor">
    <cofactor evidence="1">
        <name>FAD</name>
        <dbReference type="ChEBI" id="CHEBI:57692"/>
    </cofactor>
</comment>
<dbReference type="InterPro" id="IPR017938">
    <property type="entry name" value="Riboflavin_synthase-like_b-brl"/>
</dbReference>
<feature type="region of interest" description="Disordered" evidence="9">
    <location>
        <begin position="1"/>
        <end position="22"/>
    </location>
</feature>
<keyword evidence="7" id="KW-0408">Iron</keyword>
<dbReference type="KEGG" id="cter:A606_08185"/>
<keyword evidence="4" id="KW-0479">Metal-binding</keyword>
<dbReference type="InterPro" id="IPR050415">
    <property type="entry name" value="MRET"/>
</dbReference>
<dbReference type="GO" id="GO:0051537">
    <property type="term" value="F:2 iron, 2 sulfur cluster binding"/>
    <property type="evidence" value="ECO:0007669"/>
    <property type="project" value="UniProtKB-KW"/>
</dbReference>
<dbReference type="STRING" id="1200352.A606_08185"/>
<keyword evidence="3" id="KW-0001">2Fe-2S</keyword>
<keyword evidence="5" id="KW-0274">FAD</keyword>
<evidence type="ECO:0000256" key="3">
    <source>
        <dbReference type="ARBA" id="ARBA00022714"/>
    </source>
</evidence>
<protein>
    <recommendedName>
        <fullName evidence="14">Ferredoxin-NADP reductase</fullName>
    </recommendedName>
</protein>
<evidence type="ECO:0000256" key="4">
    <source>
        <dbReference type="ARBA" id="ARBA00022723"/>
    </source>
</evidence>
<keyword evidence="2" id="KW-0285">Flavoprotein</keyword>